<name>A0A0F9QDB0_9ZZZZ</name>
<evidence type="ECO:0000259" key="1">
    <source>
        <dbReference type="PROSITE" id="PS51671"/>
    </source>
</evidence>
<feature type="domain" description="SpoVT-AbrB" evidence="2">
    <location>
        <begin position="4"/>
        <end position="51"/>
    </location>
</feature>
<dbReference type="Pfam" id="PF01842">
    <property type="entry name" value="ACT"/>
    <property type="match status" value="1"/>
</dbReference>
<reference evidence="3" key="1">
    <citation type="journal article" date="2015" name="Nature">
        <title>Complex archaea that bridge the gap between prokaryotes and eukaryotes.</title>
        <authorList>
            <person name="Spang A."/>
            <person name="Saw J.H."/>
            <person name="Jorgensen S.L."/>
            <person name="Zaremba-Niedzwiedzka K."/>
            <person name="Martijn J."/>
            <person name="Lind A.E."/>
            <person name="van Eijk R."/>
            <person name="Schleper C."/>
            <person name="Guy L."/>
            <person name="Ettema T.J."/>
        </authorList>
    </citation>
    <scope>NUCLEOTIDE SEQUENCE</scope>
</reference>
<protein>
    <recommendedName>
        <fullName evidence="4">ACT domain-containing protein</fullName>
    </recommendedName>
</protein>
<dbReference type="AlphaFoldDB" id="A0A0F9QDB0"/>
<accession>A0A0F9QDB0</accession>
<dbReference type="Gene3D" id="3.30.70.260">
    <property type="match status" value="1"/>
</dbReference>
<evidence type="ECO:0000313" key="3">
    <source>
        <dbReference type="EMBL" id="KKN11206.1"/>
    </source>
</evidence>
<dbReference type="GO" id="GO:0003677">
    <property type="term" value="F:DNA binding"/>
    <property type="evidence" value="ECO:0007669"/>
    <property type="project" value="InterPro"/>
</dbReference>
<dbReference type="SUPFAM" id="SSF89447">
    <property type="entry name" value="AbrB/MazE/MraZ-like"/>
    <property type="match status" value="1"/>
</dbReference>
<dbReference type="SUPFAM" id="SSF55021">
    <property type="entry name" value="ACT-like"/>
    <property type="match status" value="1"/>
</dbReference>
<evidence type="ECO:0008006" key="4">
    <source>
        <dbReference type="Google" id="ProtNLM"/>
    </source>
</evidence>
<dbReference type="InterPro" id="IPR045865">
    <property type="entry name" value="ACT-like_dom_sf"/>
</dbReference>
<dbReference type="PROSITE" id="PS51740">
    <property type="entry name" value="SPOVT_ABRB"/>
    <property type="match status" value="1"/>
</dbReference>
<feature type="domain" description="ACT" evidence="1">
    <location>
        <begin position="59"/>
        <end position="133"/>
    </location>
</feature>
<gene>
    <name evidence="3" type="ORF">LCGC14_1028890</name>
</gene>
<dbReference type="EMBL" id="LAZR01004161">
    <property type="protein sequence ID" value="KKN11206.1"/>
    <property type="molecule type" value="Genomic_DNA"/>
</dbReference>
<dbReference type="InterPro" id="IPR002912">
    <property type="entry name" value="ACT_dom"/>
</dbReference>
<proteinExistence type="predicted"/>
<comment type="caution">
    <text evidence="3">The sequence shown here is derived from an EMBL/GenBank/DDBJ whole genome shotgun (WGS) entry which is preliminary data.</text>
</comment>
<sequence>MKDVKIISLDNRGRIVLPLITRKSLGLTTNSQLMLVSDSETKEIRITPVGLSTEDKPIKFKITMKDEPGSLAKIANTFGDLGISLIYGESVIIDDKKAIWTVISQNPDNISLEALEEELKNKGKALQVEIFPL</sequence>
<evidence type="ECO:0000259" key="2">
    <source>
        <dbReference type="PROSITE" id="PS51740"/>
    </source>
</evidence>
<organism evidence="3">
    <name type="scientific">marine sediment metagenome</name>
    <dbReference type="NCBI Taxonomy" id="412755"/>
    <lineage>
        <taxon>unclassified sequences</taxon>
        <taxon>metagenomes</taxon>
        <taxon>ecological metagenomes</taxon>
    </lineage>
</organism>
<dbReference type="PROSITE" id="PS51671">
    <property type="entry name" value="ACT"/>
    <property type="match status" value="1"/>
</dbReference>
<dbReference type="InterPro" id="IPR007159">
    <property type="entry name" value="SpoVT-AbrB_dom"/>
</dbReference>
<dbReference type="InterPro" id="IPR037914">
    <property type="entry name" value="SpoVT-AbrB_sf"/>
</dbReference>